<protein>
    <submittedName>
        <fullName evidence="2">Uncharacterized protein</fullName>
    </submittedName>
</protein>
<evidence type="ECO:0000256" key="1">
    <source>
        <dbReference type="SAM" id="Phobius"/>
    </source>
</evidence>
<dbReference type="AlphaFoldDB" id="A0A5B7CE27"/>
<gene>
    <name evidence="2" type="ORF">E2C01_000050</name>
</gene>
<comment type="caution">
    <text evidence="2">The sequence shown here is derived from an EMBL/GenBank/DDBJ whole genome shotgun (WGS) entry which is preliminary data.</text>
</comment>
<keyword evidence="1" id="KW-0472">Membrane</keyword>
<organism evidence="2 3">
    <name type="scientific">Portunus trituberculatus</name>
    <name type="common">Swimming crab</name>
    <name type="synonym">Neptunus trituberculatus</name>
    <dbReference type="NCBI Taxonomy" id="210409"/>
    <lineage>
        <taxon>Eukaryota</taxon>
        <taxon>Metazoa</taxon>
        <taxon>Ecdysozoa</taxon>
        <taxon>Arthropoda</taxon>
        <taxon>Crustacea</taxon>
        <taxon>Multicrustacea</taxon>
        <taxon>Malacostraca</taxon>
        <taxon>Eumalacostraca</taxon>
        <taxon>Eucarida</taxon>
        <taxon>Decapoda</taxon>
        <taxon>Pleocyemata</taxon>
        <taxon>Brachyura</taxon>
        <taxon>Eubrachyura</taxon>
        <taxon>Portunoidea</taxon>
        <taxon>Portunidae</taxon>
        <taxon>Portuninae</taxon>
        <taxon>Portunus</taxon>
    </lineage>
</organism>
<evidence type="ECO:0000313" key="3">
    <source>
        <dbReference type="Proteomes" id="UP000324222"/>
    </source>
</evidence>
<name>A0A5B7CE27_PORTR</name>
<keyword evidence="1" id="KW-0812">Transmembrane</keyword>
<reference evidence="2 3" key="1">
    <citation type="submission" date="2019-05" db="EMBL/GenBank/DDBJ databases">
        <title>Another draft genome of Portunus trituberculatus and its Hox gene families provides insights of decapod evolution.</title>
        <authorList>
            <person name="Jeong J.-H."/>
            <person name="Song I."/>
            <person name="Kim S."/>
            <person name="Choi T."/>
            <person name="Kim D."/>
            <person name="Ryu S."/>
            <person name="Kim W."/>
        </authorList>
    </citation>
    <scope>NUCLEOTIDE SEQUENCE [LARGE SCALE GENOMIC DNA]</scope>
    <source>
        <tissue evidence="2">Muscle</tissue>
    </source>
</reference>
<dbReference type="EMBL" id="VSRR010000002">
    <property type="protein sequence ID" value="MPC07488.1"/>
    <property type="molecule type" value="Genomic_DNA"/>
</dbReference>
<accession>A0A5B7CE27</accession>
<keyword evidence="3" id="KW-1185">Reference proteome</keyword>
<sequence>MVREQSIFKIFINSFSSMTHFYINSACYLVILNSFRICGWIKIVKTVAFNLLTSIDPS</sequence>
<keyword evidence="1" id="KW-1133">Transmembrane helix</keyword>
<dbReference type="Proteomes" id="UP000324222">
    <property type="component" value="Unassembled WGS sequence"/>
</dbReference>
<feature type="transmembrane region" description="Helical" evidence="1">
    <location>
        <begin position="21"/>
        <end position="43"/>
    </location>
</feature>
<proteinExistence type="predicted"/>
<evidence type="ECO:0000313" key="2">
    <source>
        <dbReference type="EMBL" id="MPC07488.1"/>
    </source>
</evidence>